<dbReference type="InterPro" id="IPR018946">
    <property type="entry name" value="PhoD-like_MPP"/>
</dbReference>
<organism evidence="3 4">
    <name type="scientific">Papiliotrema laurentii</name>
    <name type="common">Cryptococcus laurentii</name>
    <dbReference type="NCBI Taxonomy" id="5418"/>
    <lineage>
        <taxon>Eukaryota</taxon>
        <taxon>Fungi</taxon>
        <taxon>Dikarya</taxon>
        <taxon>Basidiomycota</taxon>
        <taxon>Agaricomycotina</taxon>
        <taxon>Tremellomycetes</taxon>
        <taxon>Tremellales</taxon>
        <taxon>Rhynchogastremaceae</taxon>
        <taxon>Papiliotrema</taxon>
    </lineage>
</organism>
<dbReference type="InterPro" id="IPR043904">
    <property type="entry name" value="PhoD_2-like"/>
</dbReference>
<dbReference type="AlphaFoldDB" id="A0AAD9D0L2"/>
<feature type="compositionally biased region" description="Low complexity" evidence="1">
    <location>
        <begin position="56"/>
        <end position="68"/>
    </location>
</feature>
<dbReference type="Pfam" id="PF19050">
    <property type="entry name" value="PhoD_2"/>
    <property type="match status" value="2"/>
</dbReference>
<dbReference type="Proteomes" id="UP001182556">
    <property type="component" value="Unassembled WGS sequence"/>
</dbReference>
<dbReference type="PANTHER" id="PTHR46689:SF1">
    <property type="entry name" value="PHOD-LIKE PHOSPHATASE DOMAIN-CONTAINING PROTEIN"/>
    <property type="match status" value="1"/>
</dbReference>
<accession>A0AAD9D0L2</accession>
<feature type="domain" description="PhoD-like phosphatase" evidence="2">
    <location>
        <begin position="298"/>
        <end position="567"/>
    </location>
</feature>
<feature type="region of interest" description="Disordered" evidence="1">
    <location>
        <begin position="42"/>
        <end position="125"/>
    </location>
</feature>
<reference evidence="3" key="1">
    <citation type="submission" date="2023-02" db="EMBL/GenBank/DDBJ databases">
        <title>Identification and recombinant expression of a fungal hydrolase from Papiliotrema laurentii that hydrolyzes apple cutin and clears colloidal polyester polyurethane.</title>
        <authorList>
            <consortium name="DOE Joint Genome Institute"/>
            <person name="Roman V.A."/>
            <person name="Bojanowski C."/>
            <person name="Crable B.R."/>
            <person name="Wagner D.N."/>
            <person name="Hung C.S."/>
            <person name="Nadeau L.J."/>
            <person name="Schratz L."/>
            <person name="Haridas S."/>
            <person name="Pangilinan J."/>
            <person name="Lipzen A."/>
            <person name="Na H."/>
            <person name="Yan M."/>
            <person name="Ng V."/>
            <person name="Grigoriev I.V."/>
            <person name="Spatafora J.W."/>
            <person name="Barlow D."/>
            <person name="Biffinger J."/>
            <person name="Kelley-Loughnane N."/>
            <person name="Varaljay V.A."/>
            <person name="Crookes-Goodson W.J."/>
        </authorList>
    </citation>
    <scope>NUCLEOTIDE SEQUENCE</scope>
    <source>
        <strain evidence="3">5307AH</strain>
    </source>
</reference>
<dbReference type="PANTHER" id="PTHR46689">
    <property type="entry name" value="MEMBRANE PROTEIN, PUTATIVE-RELATED"/>
    <property type="match status" value="1"/>
</dbReference>
<proteinExistence type="predicted"/>
<dbReference type="InterPro" id="IPR038607">
    <property type="entry name" value="PhoD-like_sf"/>
</dbReference>
<dbReference type="CDD" id="cd07389">
    <property type="entry name" value="MPP_PhoD"/>
    <property type="match status" value="1"/>
</dbReference>
<evidence type="ECO:0000313" key="4">
    <source>
        <dbReference type="Proteomes" id="UP001182556"/>
    </source>
</evidence>
<evidence type="ECO:0000259" key="2">
    <source>
        <dbReference type="Pfam" id="PF19050"/>
    </source>
</evidence>
<protein>
    <recommendedName>
        <fullName evidence="2">PhoD-like phosphatase domain-containing protein</fullName>
    </recommendedName>
</protein>
<sequence>MDSVSPAEKHRAEHLSREAAANAHASYYAHPRLHLHTYLPKRAPSGTVLPESQQDGAAVAALNGPAAPSQKVYDPDQDIGKIGTEGTREEEGGKENAGKPSGMDKGALQVNGEAGGTHTSPGPSVQEVERYQQTHAQWDEHARNGTEPTQPSNGGLAVPGQHNGDGRPDVERQYSVSQAMSPHLQLMCGPLLSYYTTKDNVWQGAAMVVTADEGSVYSTVPTLTLDFHPYTKPSETHPVQWDASTSLLPKQTLTANKYHSYAGSNGSSSFWRFMIEVPLQNVEMAVRYRLNGGAEMGFVVPALGQNFRWAAHSCNGFSSGVNPDEFKGTYSSGYDPVWEDLLLKHHAKPFHCMVGGGDQIYCDAITREPELQSWITAPNREAKIGHPLTQEMRSAVDRFYFNHYCKIFRSNAFGRANSSIPMVNMLDDHDLIDGFGTYDDQTQGAEVFSFIGSRGYFWFLIFQLFVNDEVDGTNPTPGTHPVKSMIVGDKRGPWIPFPSHSLLVYLGPKVTLLALDCRAERKLHQICRPETYAKAFNEVRKVKGMEQLVILLGVPIAYPRMSFLEHFLGFKYNPINILARHNALGLGGMVNKFDQASELLDDLNDHWCANVHKKERNWLVLEVQKLALELHARITFLSGDVHLAAVGCLFTRVKKTGKPIDPAQDHRYMLNVITSAIVNTPPPGGAARMVAQLGSHKHRTLFAHHTDEKMIPLFEKDTDGSKLSRKLVQPRRNYAAVDYLDNGELRFDFRVEKAQGAGETVSYPIVSPPPRWSAPA</sequence>
<dbReference type="Gene3D" id="3.60.21.70">
    <property type="entry name" value="PhoD-like phosphatase"/>
    <property type="match status" value="1"/>
</dbReference>
<comment type="caution">
    <text evidence="3">The sequence shown here is derived from an EMBL/GenBank/DDBJ whole genome shotgun (WGS) entry which is preliminary data.</text>
</comment>
<feature type="compositionally biased region" description="Basic and acidic residues" evidence="1">
    <location>
        <begin position="86"/>
        <end position="97"/>
    </location>
</feature>
<gene>
    <name evidence="3" type="ORF">DB88DRAFT_492633</name>
</gene>
<feature type="domain" description="PhoD-like phosphatase" evidence="2">
    <location>
        <begin position="586"/>
        <end position="751"/>
    </location>
</feature>
<evidence type="ECO:0000313" key="3">
    <source>
        <dbReference type="EMBL" id="KAK1923835.1"/>
    </source>
</evidence>
<dbReference type="GO" id="GO:0016020">
    <property type="term" value="C:membrane"/>
    <property type="evidence" value="ECO:0007669"/>
    <property type="project" value="TreeGrafter"/>
</dbReference>
<name>A0AAD9D0L2_PAPLA</name>
<feature type="region of interest" description="Disordered" evidence="1">
    <location>
        <begin position="142"/>
        <end position="170"/>
    </location>
</feature>
<dbReference type="EMBL" id="JAODAN010000006">
    <property type="protein sequence ID" value="KAK1923835.1"/>
    <property type="molecule type" value="Genomic_DNA"/>
</dbReference>
<keyword evidence="4" id="KW-1185">Reference proteome</keyword>
<evidence type="ECO:0000256" key="1">
    <source>
        <dbReference type="SAM" id="MobiDB-lite"/>
    </source>
</evidence>